<dbReference type="AlphaFoldDB" id="A0A409YM74"/>
<dbReference type="PROSITE" id="PS01360">
    <property type="entry name" value="ZF_MYND_1"/>
    <property type="match status" value="1"/>
</dbReference>
<keyword evidence="1" id="KW-0479">Metal-binding</keyword>
<dbReference type="InterPro" id="IPR002893">
    <property type="entry name" value="Znf_MYND"/>
</dbReference>
<proteinExistence type="predicted"/>
<keyword evidence="3" id="KW-0862">Zinc</keyword>
<comment type="caution">
    <text evidence="6">The sequence shown here is derived from an EMBL/GenBank/DDBJ whole genome shotgun (WGS) entry which is preliminary data.</text>
</comment>
<dbReference type="EMBL" id="NHYE01000663">
    <property type="protein sequence ID" value="PPR04171.1"/>
    <property type="molecule type" value="Genomic_DNA"/>
</dbReference>
<feature type="non-terminal residue" evidence="6">
    <location>
        <position position="1"/>
    </location>
</feature>
<evidence type="ECO:0000256" key="2">
    <source>
        <dbReference type="ARBA" id="ARBA00022771"/>
    </source>
</evidence>
<name>A0A409YM74_9AGAR</name>
<dbReference type="PROSITE" id="PS50865">
    <property type="entry name" value="ZF_MYND_2"/>
    <property type="match status" value="1"/>
</dbReference>
<organism evidence="6 7">
    <name type="scientific">Gymnopilus dilepis</name>
    <dbReference type="NCBI Taxonomy" id="231916"/>
    <lineage>
        <taxon>Eukaryota</taxon>
        <taxon>Fungi</taxon>
        <taxon>Dikarya</taxon>
        <taxon>Basidiomycota</taxon>
        <taxon>Agaricomycotina</taxon>
        <taxon>Agaricomycetes</taxon>
        <taxon>Agaricomycetidae</taxon>
        <taxon>Agaricales</taxon>
        <taxon>Agaricineae</taxon>
        <taxon>Hymenogastraceae</taxon>
        <taxon>Gymnopilus</taxon>
    </lineage>
</organism>
<feature type="domain" description="MYND-type" evidence="5">
    <location>
        <begin position="450"/>
        <end position="495"/>
    </location>
</feature>
<sequence>TSITHLTGRTFSNLAFSVIYSNSTAQILPDIRSMMENVQRSASISAFERMLLISATSLPLVVLDFIALRELYILSKLNKRLNFIVRYYTDHKWKVIDLLNRFFADTQGLLDFMEDENAILFGSAVFRFLDRTFGQKCTLLDVCIHAESSERMNHIMELEGFKFKSSARSAKKFLTAVKNEIYSTPPHKLKSSGERNSSESDRSPWGPYDFRGVGQKHKLRIRIHVVRCDPYRHIMTLKSSALMNYISWNCVVSLFPNSAFIRRRSFVSRQEDLSWRRSPKGFHAWFDNYAKKNDFSVIGITHRQYKEVETGERHVGDKFCWIIPVIQTVPSTSKQPVKGPSFEVLDYISGTTRVDSYMRIGEPDLWRYDFRSIFPPPTGIKNSKVKQNTKKLNYNMSLDTYNAVAVVDQGTAFVADNGMLDGSVILNGNPLPDANVTLNGSAILDGNATPKICGSTRCTVPRDAQILKRCAGCQVKYYCCRACQIIDWPIHRVLCDRKAAERPTEGWEDAIAQFHDTYGVFVLSYGIGLVFAISDLNPAYIPTPMEWRNLWQTYACAVEIKVTEVSNAVASLVFGDIETAYPGLITPWASFSS</sequence>
<dbReference type="OrthoDB" id="3046414at2759"/>
<evidence type="ECO:0000256" key="4">
    <source>
        <dbReference type="PROSITE-ProRule" id="PRU00134"/>
    </source>
</evidence>
<evidence type="ECO:0000259" key="5">
    <source>
        <dbReference type="PROSITE" id="PS50865"/>
    </source>
</evidence>
<dbReference type="GO" id="GO:0008270">
    <property type="term" value="F:zinc ion binding"/>
    <property type="evidence" value="ECO:0007669"/>
    <property type="project" value="UniProtKB-KW"/>
</dbReference>
<dbReference type="Gene3D" id="6.10.140.2220">
    <property type="match status" value="1"/>
</dbReference>
<gene>
    <name evidence="6" type="ORF">CVT26_003811</name>
</gene>
<evidence type="ECO:0000313" key="7">
    <source>
        <dbReference type="Proteomes" id="UP000284706"/>
    </source>
</evidence>
<dbReference type="Pfam" id="PF01753">
    <property type="entry name" value="zf-MYND"/>
    <property type="match status" value="1"/>
</dbReference>
<keyword evidence="2 4" id="KW-0863">Zinc-finger</keyword>
<dbReference type="Proteomes" id="UP000284706">
    <property type="component" value="Unassembled WGS sequence"/>
</dbReference>
<evidence type="ECO:0000256" key="3">
    <source>
        <dbReference type="ARBA" id="ARBA00022833"/>
    </source>
</evidence>
<protein>
    <recommendedName>
        <fullName evidence="5">MYND-type domain-containing protein</fullName>
    </recommendedName>
</protein>
<dbReference type="SUPFAM" id="SSF144232">
    <property type="entry name" value="HIT/MYND zinc finger-like"/>
    <property type="match status" value="1"/>
</dbReference>
<evidence type="ECO:0000256" key="1">
    <source>
        <dbReference type="ARBA" id="ARBA00022723"/>
    </source>
</evidence>
<accession>A0A409YM74</accession>
<dbReference type="InParanoid" id="A0A409YM74"/>
<reference evidence="6 7" key="1">
    <citation type="journal article" date="2018" name="Evol. Lett.">
        <title>Horizontal gene cluster transfer increased hallucinogenic mushroom diversity.</title>
        <authorList>
            <person name="Reynolds H.T."/>
            <person name="Vijayakumar V."/>
            <person name="Gluck-Thaler E."/>
            <person name="Korotkin H.B."/>
            <person name="Matheny P.B."/>
            <person name="Slot J.C."/>
        </authorList>
    </citation>
    <scope>NUCLEOTIDE SEQUENCE [LARGE SCALE GENOMIC DNA]</scope>
    <source>
        <strain evidence="6 7">SRW20</strain>
    </source>
</reference>
<keyword evidence="7" id="KW-1185">Reference proteome</keyword>
<evidence type="ECO:0000313" key="6">
    <source>
        <dbReference type="EMBL" id="PPR04171.1"/>
    </source>
</evidence>